<dbReference type="Pfam" id="PF13704">
    <property type="entry name" value="Glyco_tranf_2_4"/>
    <property type="match status" value="1"/>
</dbReference>
<dbReference type="Proteomes" id="UP000006762">
    <property type="component" value="Unassembled WGS sequence"/>
</dbReference>
<dbReference type="PANTHER" id="PTHR21461">
    <property type="entry name" value="GLYCOSYLTRANSFERASE FAMILY 92 PROTEIN"/>
    <property type="match status" value="1"/>
</dbReference>
<dbReference type="GO" id="GO:0016757">
    <property type="term" value="F:glycosyltransferase activity"/>
    <property type="evidence" value="ECO:0007669"/>
    <property type="project" value="TreeGrafter"/>
</dbReference>
<dbReference type="AlphaFoldDB" id="K2IWP1"/>
<keyword evidence="3" id="KW-0472">Membrane</keyword>
<dbReference type="GO" id="GO:0005737">
    <property type="term" value="C:cytoplasm"/>
    <property type="evidence" value="ECO:0007669"/>
    <property type="project" value="TreeGrafter"/>
</dbReference>
<evidence type="ECO:0000256" key="3">
    <source>
        <dbReference type="ARBA" id="ARBA00022989"/>
    </source>
</evidence>
<proteinExistence type="predicted"/>
<dbReference type="eggNOG" id="COG0463">
    <property type="taxonomic scope" value="Bacteria"/>
</dbReference>
<protein>
    <recommendedName>
        <fullName evidence="6">Glycosyl transferase family 2</fullName>
    </recommendedName>
</protein>
<evidence type="ECO:0000313" key="5">
    <source>
        <dbReference type="Proteomes" id="UP000006762"/>
    </source>
</evidence>
<gene>
    <name evidence="4" type="ORF">B30_20868</name>
</gene>
<dbReference type="EMBL" id="AMRK01000023">
    <property type="protein sequence ID" value="EKE67303.1"/>
    <property type="molecule type" value="Genomic_DNA"/>
</dbReference>
<comment type="caution">
    <text evidence="4">The sequence shown here is derived from an EMBL/GenBank/DDBJ whole genome shotgun (WGS) entry which is preliminary data.</text>
</comment>
<comment type="subcellular location">
    <subcellularLocation>
        <location evidence="1">Membrane</location>
        <topology evidence="1">Single-pass membrane protein</topology>
    </subcellularLocation>
</comment>
<dbReference type="STRING" id="1208323.B30_20868"/>
<organism evidence="4 5">
    <name type="scientific">Celeribacter baekdonensis B30</name>
    <dbReference type="NCBI Taxonomy" id="1208323"/>
    <lineage>
        <taxon>Bacteria</taxon>
        <taxon>Pseudomonadati</taxon>
        <taxon>Pseudomonadota</taxon>
        <taxon>Alphaproteobacteria</taxon>
        <taxon>Rhodobacterales</taxon>
        <taxon>Roseobacteraceae</taxon>
        <taxon>Celeribacter</taxon>
    </lineage>
</organism>
<dbReference type="GO" id="GO:0016020">
    <property type="term" value="C:membrane"/>
    <property type="evidence" value="ECO:0007669"/>
    <property type="project" value="UniProtKB-SubCell"/>
</dbReference>
<dbReference type="PATRIC" id="fig|1208323.3.peg.4289"/>
<accession>K2IWP1</accession>
<keyword evidence="2" id="KW-0812">Transmembrane</keyword>
<evidence type="ECO:0008006" key="6">
    <source>
        <dbReference type="Google" id="ProtNLM"/>
    </source>
</evidence>
<sequence>MTNVGEKLVLTTMRNEGPFILEWVAWYRMLGFDHMIILYNDCTDHSPALLKALDQAGLITAVRYNPTPSVPIKRTALKLMKTLPRVQAAEWVFNIDVDEFLVVHVGDGTIHNLIAQYDMAETHAIAVHWKCFGDSGGDEWCDEFTHRSFTKAASSLHTVNIFFKTLIRWPQDFRHIGIHAPRGWLGESPWGQPPNLMKRCDGVTMRRYDPEGSVQYTKPQWITHEFAQLNHYITRTYESFALKMNKPSSAANRDRYTMRFFRDKNRNDEPDERALKYAPRFESAYAEVSAVPGVMRLHHRCCMDYLEALAKQNDRDPKADLRWRHHQREKNKLG</sequence>
<reference evidence="4 5" key="1">
    <citation type="submission" date="2012-09" db="EMBL/GenBank/DDBJ databases">
        <title>Celeribacter baekdonensis B30 Genome Sequencing.</title>
        <authorList>
            <person name="Wang W."/>
        </authorList>
    </citation>
    <scope>NUCLEOTIDE SEQUENCE [LARGE SCALE GENOMIC DNA]</scope>
    <source>
        <strain evidence="4 5">B30</strain>
    </source>
</reference>
<keyword evidence="5" id="KW-1185">Reference proteome</keyword>
<name>K2IWP1_9RHOB</name>
<keyword evidence="3" id="KW-1133">Transmembrane helix</keyword>
<evidence type="ECO:0000256" key="2">
    <source>
        <dbReference type="ARBA" id="ARBA00022692"/>
    </source>
</evidence>
<evidence type="ECO:0000313" key="4">
    <source>
        <dbReference type="EMBL" id="EKE67303.1"/>
    </source>
</evidence>
<evidence type="ECO:0000256" key="1">
    <source>
        <dbReference type="ARBA" id="ARBA00004167"/>
    </source>
</evidence>
<dbReference type="PANTHER" id="PTHR21461:SF69">
    <property type="entry name" value="GLYCOSYLTRANSFERASE FAMILY 92 PROTEIN"/>
    <property type="match status" value="1"/>
</dbReference>